<dbReference type="EMBL" id="FMVN01000002">
    <property type="protein sequence ID" value="SCX94905.1"/>
    <property type="molecule type" value="Genomic_DNA"/>
</dbReference>
<keyword evidence="3" id="KW-0830">Ubiquinone</keyword>
<reference evidence="7" key="2">
    <citation type="submission" date="2014-09" db="EMBL/GenBank/DDBJ databases">
        <authorList>
            <person name="GOMEZ-VALERO Laura"/>
        </authorList>
    </citation>
    <scope>NUCLEOTIDE SEQUENCE</scope>
    <source>
        <strain evidence="7">ATCC33218</strain>
    </source>
</reference>
<comment type="subcellular location">
    <subcellularLocation>
        <location evidence="3">Cell membrane</location>
        <topology evidence="3">Peripheral membrane protein</topology>
        <orientation evidence="3">Cytoplasmic side</orientation>
    </subcellularLocation>
</comment>
<evidence type="ECO:0000256" key="3">
    <source>
        <dbReference type="HAMAP-Rule" id="MF_01357"/>
    </source>
</evidence>
<evidence type="ECO:0000256" key="2">
    <source>
        <dbReference type="ARBA" id="ARBA00022448"/>
    </source>
</evidence>
<dbReference type="GO" id="GO:0008137">
    <property type="term" value="F:NADH dehydrogenase (ubiquinone) activity"/>
    <property type="evidence" value="ECO:0007669"/>
    <property type="project" value="InterPro"/>
</dbReference>
<dbReference type="GO" id="GO:0050136">
    <property type="term" value="F:NADH dehydrogenase (quinone) (non-electrogenic) activity"/>
    <property type="evidence" value="ECO:0007669"/>
    <property type="project" value="UniProtKB-UniRule"/>
</dbReference>
<dbReference type="InterPro" id="IPR001268">
    <property type="entry name" value="NADH_UbQ_OxRdtase_30kDa_su"/>
</dbReference>
<feature type="domain" description="NADH:ubiquinone oxidoreductase 30kDa subunit" evidence="6">
    <location>
        <begin position="33"/>
        <end position="183"/>
    </location>
</feature>
<keyword evidence="3 4" id="KW-0520">NAD</keyword>
<keyword evidence="3" id="KW-0472">Membrane</keyword>
<accession>A0A098GAX5</accession>
<dbReference type="EC" id="7.1.1.-" evidence="3"/>
<dbReference type="Pfam" id="PF00329">
    <property type="entry name" value="Complex1_30kDa"/>
    <property type="match status" value="1"/>
</dbReference>
<dbReference type="PATRIC" id="fig|451.8.peg.611"/>
<dbReference type="NCBIfam" id="NF004730">
    <property type="entry name" value="PRK06074.1-1"/>
    <property type="match status" value="1"/>
</dbReference>
<dbReference type="InterPro" id="IPR020396">
    <property type="entry name" value="NADH_UbQ_OxRdtase_CS"/>
</dbReference>
<dbReference type="Proteomes" id="UP000032414">
    <property type="component" value="Chromosome I"/>
</dbReference>
<evidence type="ECO:0000313" key="10">
    <source>
        <dbReference type="Proteomes" id="UP000182998"/>
    </source>
</evidence>
<dbReference type="AlphaFoldDB" id="A0A098GAX5"/>
<dbReference type="Gene3D" id="3.30.460.80">
    <property type="entry name" value="NADH:ubiquinone oxidoreductase, 30kDa subunit"/>
    <property type="match status" value="1"/>
</dbReference>
<dbReference type="PANTHER" id="PTHR10884:SF14">
    <property type="entry name" value="NADH DEHYDROGENASE [UBIQUINONE] IRON-SULFUR PROTEIN 3, MITOCHONDRIAL"/>
    <property type="match status" value="1"/>
</dbReference>
<dbReference type="HOGENOM" id="CLU_042628_2_1_6"/>
<reference evidence="8 10" key="3">
    <citation type="submission" date="2016-10" db="EMBL/GenBank/DDBJ databases">
        <authorList>
            <person name="Varghese N."/>
            <person name="Submissions S."/>
        </authorList>
    </citation>
    <scope>NUCLEOTIDE SEQUENCE [LARGE SCALE GENOMIC DNA]</scope>
    <source>
        <strain evidence="8 10">ATCC 33218</strain>
    </source>
</reference>
<keyword evidence="3 4" id="KW-1278">Translocase</keyword>
<evidence type="ECO:0000313" key="8">
    <source>
        <dbReference type="EMBL" id="SCX94905.1"/>
    </source>
</evidence>
<dbReference type="PANTHER" id="PTHR10884">
    <property type="entry name" value="NADH DEHYDROGENASE UBIQUINONE IRON-SULFUR PROTEIN 3"/>
    <property type="match status" value="1"/>
</dbReference>
<proteinExistence type="inferred from homology"/>
<comment type="subunit">
    <text evidence="3">NDH-1 is composed of 14 different subunits. Subunits NuoB, C, D, E, F, and G constitute the peripheral sector of the complex.</text>
</comment>
<dbReference type="PROSITE" id="PS00542">
    <property type="entry name" value="COMPLEX1_30K"/>
    <property type="match status" value="1"/>
</dbReference>
<dbReference type="STRING" id="451.B6N58_01115"/>
<dbReference type="InterPro" id="IPR037232">
    <property type="entry name" value="NADH_quin_OxRdtase_su_C/D-like"/>
</dbReference>
<dbReference type="Proteomes" id="UP000182998">
    <property type="component" value="Unassembled WGS sequence"/>
</dbReference>
<keyword evidence="10" id="KW-1185">Reference proteome</keyword>
<keyword evidence="3 5" id="KW-0874">Quinone</keyword>
<dbReference type="EMBL" id="LN614830">
    <property type="protein sequence ID" value="CEG59598.1"/>
    <property type="molecule type" value="Genomic_DNA"/>
</dbReference>
<comment type="function">
    <text evidence="3">NDH-1 shuttles electrons from NADH, via FMN and iron-sulfur (Fe-S) centers, to quinones in the respiratory chain. The immediate electron acceptor for the enzyme in this species is believed to be ubiquinone. Couples the redox reaction to proton translocation (for every two electrons transferred, four hydrogen ions are translocated across the cytoplasmic membrane), and thus conserves the redox energy in a proton gradient.</text>
</comment>
<name>A0A098GAX5_LEGMI</name>
<comment type="similarity">
    <text evidence="1 3 4">Belongs to the complex I 30 kDa subunit family.</text>
</comment>
<protein>
    <recommendedName>
        <fullName evidence="3">NADH-quinone oxidoreductase subunit C</fullName>
        <ecNumber evidence="3">7.1.1.-</ecNumber>
    </recommendedName>
    <alternativeName>
        <fullName evidence="3">NADH dehydrogenase I subunit C</fullName>
    </alternativeName>
    <alternativeName>
        <fullName evidence="3">NDH-1 subunit C</fullName>
    </alternativeName>
</protein>
<dbReference type="OrthoDB" id="9803286at2"/>
<evidence type="ECO:0000256" key="4">
    <source>
        <dbReference type="RuleBase" id="RU003456"/>
    </source>
</evidence>
<dbReference type="RefSeq" id="WP_045098156.1">
    <property type="nucleotide sequence ID" value="NZ_CP020614.1"/>
</dbReference>
<dbReference type="KEGG" id="tmc:LMI_0235"/>
<dbReference type="InterPro" id="IPR010218">
    <property type="entry name" value="NADH_DH_suC"/>
</dbReference>
<evidence type="ECO:0000256" key="5">
    <source>
        <dbReference type="RuleBase" id="RU003582"/>
    </source>
</evidence>
<gene>
    <name evidence="3 7" type="primary">nuoC</name>
    <name evidence="7" type="ORF">LMI_0235</name>
    <name evidence="8" type="ORF">SAMN02982997_00468</name>
</gene>
<keyword evidence="3" id="KW-1003">Cell membrane</keyword>
<reference evidence="9" key="1">
    <citation type="submission" date="2014-09" db="EMBL/GenBank/DDBJ databases">
        <authorList>
            <person name="Gomez-Valero L."/>
        </authorList>
    </citation>
    <scope>NUCLEOTIDE SEQUENCE [LARGE SCALE GENOMIC DNA]</scope>
    <source>
        <strain evidence="9">ATCC33218</strain>
    </source>
</reference>
<comment type="catalytic activity">
    <reaction evidence="3 5">
        <text>a quinone + NADH + 5 H(+)(in) = a quinol + NAD(+) + 4 H(+)(out)</text>
        <dbReference type="Rhea" id="RHEA:57888"/>
        <dbReference type="ChEBI" id="CHEBI:15378"/>
        <dbReference type="ChEBI" id="CHEBI:24646"/>
        <dbReference type="ChEBI" id="CHEBI:57540"/>
        <dbReference type="ChEBI" id="CHEBI:57945"/>
        <dbReference type="ChEBI" id="CHEBI:132124"/>
    </reaction>
</comment>
<keyword evidence="2 3" id="KW-0813">Transport</keyword>
<dbReference type="SUPFAM" id="SSF143243">
    <property type="entry name" value="Nqo5-like"/>
    <property type="match status" value="1"/>
</dbReference>
<dbReference type="GO" id="GO:0005886">
    <property type="term" value="C:plasma membrane"/>
    <property type="evidence" value="ECO:0007669"/>
    <property type="project" value="UniProtKB-SubCell"/>
</dbReference>
<dbReference type="HAMAP" id="MF_01357">
    <property type="entry name" value="NDH1_NuoC"/>
    <property type="match status" value="1"/>
</dbReference>
<organism evidence="7 9">
    <name type="scientific">Legionella micdadei</name>
    <name type="common">Tatlockia micdadei</name>
    <dbReference type="NCBI Taxonomy" id="451"/>
    <lineage>
        <taxon>Bacteria</taxon>
        <taxon>Pseudomonadati</taxon>
        <taxon>Pseudomonadota</taxon>
        <taxon>Gammaproteobacteria</taxon>
        <taxon>Legionellales</taxon>
        <taxon>Legionellaceae</taxon>
        <taxon>Legionella</taxon>
    </lineage>
</organism>
<evidence type="ECO:0000313" key="7">
    <source>
        <dbReference type="EMBL" id="CEG59598.1"/>
    </source>
</evidence>
<evidence type="ECO:0000256" key="1">
    <source>
        <dbReference type="ARBA" id="ARBA00007569"/>
    </source>
</evidence>
<keyword evidence="7" id="KW-0560">Oxidoreductase</keyword>
<dbReference type="GO" id="GO:0048038">
    <property type="term" value="F:quinone binding"/>
    <property type="evidence" value="ECO:0007669"/>
    <property type="project" value="UniProtKB-KW"/>
</dbReference>
<evidence type="ECO:0000313" key="9">
    <source>
        <dbReference type="Proteomes" id="UP000032414"/>
    </source>
</evidence>
<sequence>MTKLTNLADKISKELNTLITSISIANDEITLECEVGHLKDALHQLRIHEAFAFDQLIDLCGVDYLHYGAYDWETESATESGFSRGSEPLEAKASIWSKPRFAVVYHLLSTKLNHRLRVKTYVDEEHLVVPSVHTIWKAANWFEREAYDLFGILFDGHPDLRRILTDYGFIGHPFRKDFPLSGYVEMRYDATLEKVIYEPVDIVPRINVPKVIRHDNRYLDIKNKGGAK</sequence>
<evidence type="ECO:0000259" key="6">
    <source>
        <dbReference type="Pfam" id="PF00329"/>
    </source>
</evidence>